<gene>
    <name evidence="7" type="ORF">UFOPK2656_03359</name>
    <name evidence="8" type="ORF">UFOPK3651_03185</name>
    <name evidence="9" type="ORF">UFOPK3931_00482</name>
    <name evidence="6" type="ORF">UFOPK4189_01571</name>
</gene>
<dbReference type="InterPro" id="IPR015500">
    <property type="entry name" value="Peptidase_S8_subtilisin-rel"/>
</dbReference>
<dbReference type="InterPro" id="IPR036852">
    <property type="entry name" value="Peptidase_S8/S53_dom_sf"/>
</dbReference>
<evidence type="ECO:0000313" key="8">
    <source>
        <dbReference type="EMBL" id="CAB4956043.1"/>
    </source>
</evidence>
<dbReference type="InterPro" id="IPR000209">
    <property type="entry name" value="Peptidase_S8/S53_dom"/>
</dbReference>
<dbReference type="CDD" id="cd07487">
    <property type="entry name" value="Peptidases_S8_1"/>
    <property type="match status" value="1"/>
</dbReference>
<evidence type="ECO:0000256" key="4">
    <source>
        <dbReference type="ARBA" id="ARBA00022825"/>
    </source>
</evidence>
<dbReference type="Gene3D" id="3.40.50.200">
    <property type="entry name" value="Peptidase S8/S53 domain"/>
    <property type="match status" value="1"/>
</dbReference>
<keyword evidence="2" id="KW-0645">Protease</keyword>
<name>A0A6J7KMK2_9ZZZZ</name>
<proteinExistence type="inferred from homology"/>
<evidence type="ECO:0000256" key="2">
    <source>
        <dbReference type="ARBA" id="ARBA00022670"/>
    </source>
</evidence>
<dbReference type="SUPFAM" id="SSF52743">
    <property type="entry name" value="Subtilisin-like"/>
    <property type="match status" value="1"/>
</dbReference>
<dbReference type="PROSITE" id="PS51892">
    <property type="entry name" value="SUBTILASE"/>
    <property type="match status" value="1"/>
</dbReference>
<dbReference type="InterPro" id="IPR050131">
    <property type="entry name" value="Peptidase_S8_subtilisin-like"/>
</dbReference>
<evidence type="ECO:0000256" key="3">
    <source>
        <dbReference type="ARBA" id="ARBA00022801"/>
    </source>
</evidence>
<sequence length="520" mass="55460">MNTPRFTRHNWLGALGAVLLTAIGFSAAPAQQAHADRASTRLPLGSMYNVVDQIGARDLWNEGYTGEGINVAVIDTGIAPVPALSDDTKVIALVDLSAEAGVPEATYYDNFGHGTHIAGIIAGHTPGTNPKLAKQHPEWFEGVAPGAGIVSVKVGDNTGAADITQVIAGVDWVVEHAADLKIRVLNLSYSSGSPLPYTSDPLTYSLERAWQAGIVVVVAAGNDGNDSGSLSSPAVDPYVIAVGAVEATSNEKFTVPSWASSGDGTRNPDVVAPGAHIDSLRVPYSRIDMEHPEGYVSSTLFRGSGSSQATAVVSGAAALLLDARPNLTNDQVKALLQKHTQRATPNSSLLSGAGVIQLDEIVDTRATRTAQTWPAALGDGSLEAARGGAHIVLNGVELTGETTVLGTPWVGTRWTGTRWTDGTWDGTRWTGGTWMGTRWTDASWTGTRWTGTRWTGTRWTDSVWDGTRWTGTRWTGTRWTLDSWTGTRWTGTRWTGTRWTDGTWDGTRWTSIAWAGTVWE</sequence>
<dbReference type="SUPFAM" id="SSF141571">
    <property type="entry name" value="Pentapeptide repeat-like"/>
    <property type="match status" value="1"/>
</dbReference>
<dbReference type="EMBL" id="CAFBMT010000031">
    <property type="protein sequence ID" value="CAB4956043.1"/>
    <property type="molecule type" value="Genomic_DNA"/>
</dbReference>
<dbReference type="PROSITE" id="PS00137">
    <property type="entry name" value="SUBTILASE_HIS"/>
    <property type="match status" value="1"/>
</dbReference>
<comment type="similarity">
    <text evidence="1">Belongs to the peptidase S8 family.</text>
</comment>
<evidence type="ECO:0000313" key="6">
    <source>
        <dbReference type="EMBL" id="CAB4363801.1"/>
    </source>
</evidence>
<dbReference type="InterPro" id="IPR022398">
    <property type="entry name" value="Peptidase_S8_His-AS"/>
</dbReference>
<evidence type="ECO:0000256" key="1">
    <source>
        <dbReference type="ARBA" id="ARBA00011073"/>
    </source>
</evidence>
<dbReference type="PANTHER" id="PTHR43806">
    <property type="entry name" value="PEPTIDASE S8"/>
    <property type="match status" value="1"/>
</dbReference>
<dbReference type="EMBL" id="CAEZYF010000036">
    <property type="protein sequence ID" value="CAB4748022.1"/>
    <property type="molecule type" value="Genomic_DNA"/>
</dbReference>
<dbReference type="PRINTS" id="PR00723">
    <property type="entry name" value="SUBTILISIN"/>
</dbReference>
<evidence type="ECO:0000313" key="9">
    <source>
        <dbReference type="EMBL" id="CAB4975801.1"/>
    </source>
</evidence>
<keyword evidence="4" id="KW-0720">Serine protease</keyword>
<dbReference type="Gene3D" id="2.160.20.80">
    <property type="entry name" value="E3 ubiquitin-protein ligase SopA"/>
    <property type="match status" value="1"/>
</dbReference>
<keyword evidence="3" id="KW-0378">Hydrolase</keyword>
<evidence type="ECO:0000313" key="7">
    <source>
        <dbReference type="EMBL" id="CAB4748022.1"/>
    </source>
</evidence>
<dbReference type="Pfam" id="PF00082">
    <property type="entry name" value="Peptidase_S8"/>
    <property type="match status" value="1"/>
</dbReference>
<evidence type="ECO:0000259" key="5">
    <source>
        <dbReference type="Pfam" id="PF00082"/>
    </source>
</evidence>
<reference evidence="8" key="1">
    <citation type="submission" date="2020-05" db="EMBL/GenBank/DDBJ databases">
        <authorList>
            <person name="Chiriac C."/>
            <person name="Salcher M."/>
            <person name="Ghai R."/>
            <person name="Kavagutti S V."/>
        </authorList>
    </citation>
    <scope>NUCLEOTIDE SEQUENCE</scope>
</reference>
<dbReference type="PANTHER" id="PTHR43806:SF11">
    <property type="entry name" value="CEREVISIN-RELATED"/>
    <property type="match status" value="1"/>
</dbReference>
<protein>
    <submittedName>
        <fullName evidence="8">Unannotated protein</fullName>
    </submittedName>
</protein>
<dbReference type="GO" id="GO:0006508">
    <property type="term" value="P:proteolysis"/>
    <property type="evidence" value="ECO:0007669"/>
    <property type="project" value="UniProtKB-KW"/>
</dbReference>
<dbReference type="AlphaFoldDB" id="A0A6J7KMK2"/>
<feature type="domain" description="Peptidase S8/S53" evidence="5">
    <location>
        <begin position="66"/>
        <end position="352"/>
    </location>
</feature>
<organism evidence="8">
    <name type="scientific">freshwater metagenome</name>
    <dbReference type="NCBI Taxonomy" id="449393"/>
    <lineage>
        <taxon>unclassified sequences</taxon>
        <taxon>metagenomes</taxon>
        <taxon>ecological metagenomes</taxon>
    </lineage>
</organism>
<accession>A0A6J7KMK2</accession>
<dbReference type="GO" id="GO:0004252">
    <property type="term" value="F:serine-type endopeptidase activity"/>
    <property type="evidence" value="ECO:0007669"/>
    <property type="project" value="InterPro"/>
</dbReference>
<dbReference type="EMBL" id="CAESGF010000008">
    <property type="protein sequence ID" value="CAB4363801.1"/>
    <property type="molecule type" value="Genomic_DNA"/>
</dbReference>
<dbReference type="EMBL" id="CAFBOL010000007">
    <property type="protein sequence ID" value="CAB4975801.1"/>
    <property type="molecule type" value="Genomic_DNA"/>
</dbReference>